<dbReference type="Proteomes" id="UP000249818">
    <property type="component" value="Chromosome BARAN1"/>
</dbReference>
<keyword evidence="2" id="KW-1185">Reference proteome</keyword>
<protein>
    <submittedName>
        <fullName evidence="1">Chorismate synthase</fullName>
    </submittedName>
</protein>
<organism evidence="1 2">
    <name type="scientific">Candidatus Bipolaricaulis anaerobius</name>
    <dbReference type="NCBI Taxonomy" id="2026885"/>
    <lineage>
        <taxon>Bacteria</taxon>
        <taxon>Candidatus Bipolaricaulota</taxon>
        <taxon>Candidatus Bipolaricaulia</taxon>
        <taxon>Candidatus Bipolaricaulales</taxon>
        <taxon>Candidatus Bipolaricaulaceae</taxon>
        <taxon>Candidatus Bipolaricaulis</taxon>
    </lineage>
</organism>
<dbReference type="InterPro" id="IPR038764">
    <property type="entry name" value="GNAT_N_AcTrfase_prd"/>
</dbReference>
<gene>
    <name evidence="1" type="ORF">BARAN1_0434</name>
</gene>
<dbReference type="EMBL" id="LS483254">
    <property type="protein sequence ID" value="SQD92459.1"/>
    <property type="molecule type" value="Genomic_DNA"/>
</dbReference>
<evidence type="ECO:0000313" key="2">
    <source>
        <dbReference type="Proteomes" id="UP000249818"/>
    </source>
</evidence>
<dbReference type="KEGG" id="bana:BARAN1_0434"/>
<dbReference type="PANTHER" id="PTHR41700">
    <property type="entry name" value="GCN5-RELATED N-ACETYLTRANSFERASE"/>
    <property type="match status" value="1"/>
</dbReference>
<reference evidence="2" key="1">
    <citation type="submission" date="2018-05" db="EMBL/GenBank/DDBJ databases">
        <authorList>
            <person name="Hao L."/>
        </authorList>
    </citation>
    <scope>NUCLEOTIDE SEQUENCE [LARGE SCALE GENOMIC DNA]</scope>
</reference>
<dbReference type="PANTHER" id="PTHR41700:SF1">
    <property type="entry name" value="N-ACETYLTRANSFERASE DOMAIN-CONTAINING PROTEIN"/>
    <property type="match status" value="1"/>
</dbReference>
<name>A0A2X3KZW8_9BACT</name>
<accession>A0A2X3KZW8</accession>
<proteinExistence type="predicted"/>
<sequence>MELCDEVVIEPVRDRVGYRACERLQQEVWGFADVAVIPDHLIHMVTSAGGLLLGAFDGIGPGREMIGFTLSVVGLLAGTTLRHHSLMAAVRPDWQDRSIGYRLKCAQRERVLAQGIRIITWTFDPLESRNAHFNLNKLGGVVTEYLPNYFGELRDVRNRGIDTDRLLCQWHLDSPRAKGHLAGERPPALALGDLETINRTQRTATGLRAPAGFRPDLRAPNLLFEIPSDLQTVRRADLDLARTWRLEARRALGAYLDEGYLVTSLFRQGDRSFLVLEKASLAQVLERP</sequence>
<dbReference type="AlphaFoldDB" id="A0A2X3KZW8"/>
<evidence type="ECO:0000313" key="1">
    <source>
        <dbReference type="EMBL" id="SQD92459.1"/>
    </source>
</evidence>
<dbReference type="RefSeq" id="WP_122030675.1">
    <property type="nucleotide sequence ID" value="NZ_LS483254.1"/>
</dbReference>
<dbReference type="SUPFAM" id="SSF55729">
    <property type="entry name" value="Acyl-CoA N-acyltransferases (Nat)"/>
    <property type="match status" value="1"/>
</dbReference>
<dbReference type="InterPro" id="IPR016181">
    <property type="entry name" value="Acyl_CoA_acyltransferase"/>
</dbReference>
<dbReference type="OrthoDB" id="9797990at2"/>